<dbReference type="AlphaFoldDB" id="A0A848G9M3"/>
<accession>A0A848G9M3</accession>
<reference evidence="1 2" key="1">
    <citation type="submission" date="2020-04" db="EMBL/GenBank/DDBJ databases">
        <title>Zoogloea sp. G-4-1-14 isolated from soil.</title>
        <authorList>
            <person name="Dahal R.H."/>
        </authorList>
    </citation>
    <scope>NUCLEOTIDE SEQUENCE [LARGE SCALE GENOMIC DNA]</scope>
    <source>
        <strain evidence="1 2">G-4-1-14</strain>
    </source>
</reference>
<evidence type="ECO:0000313" key="1">
    <source>
        <dbReference type="EMBL" id="NML28040.1"/>
    </source>
</evidence>
<dbReference type="InterPro" id="IPR045584">
    <property type="entry name" value="Pilin-like"/>
</dbReference>
<sequence>MPQHSARHPAGFTLVELAVVLLILALLAGPLTAGLTARIARQAEQRTDEALAEARDALLGHLVRYNRLPCPAKGPADGAEALSGTLCTQYNGLLPWATLGIRGEDGWSRRLRYVVTPTYADKPLTKLEDGKLEVFTRNLDGAELSLTTTTGQSPAVILSHGANGLGATHADGSVLSPPITNSDEARNAATDGKRFYSRPLSENPDAPGGAFDDRLTWLSPNLIAYHLSSAGKLPAP</sequence>
<organism evidence="1 2">
    <name type="scientific">Zoogloea dura</name>
    <dbReference type="NCBI Taxonomy" id="2728840"/>
    <lineage>
        <taxon>Bacteria</taxon>
        <taxon>Pseudomonadati</taxon>
        <taxon>Pseudomonadota</taxon>
        <taxon>Betaproteobacteria</taxon>
        <taxon>Rhodocyclales</taxon>
        <taxon>Zoogloeaceae</taxon>
        <taxon>Zoogloea</taxon>
    </lineage>
</organism>
<name>A0A848G9M3_9RHOO</name>
<dbReference type="Proteomes" id="UP000580043">
    <property type="component" value="Unassembled WGS sequence"/>
</dbReference>
<comment type="caution">
    <text evidence="1">The sequence shown here is derived from an EMBL/GenBank/DDBJ whole genome shotgun (WGS) entry which is preliminary data.</text>
</comment>
<dbReference type="SUPFAM" id="SSF54523">
    <property type="entry name" value="Pili subunits"/>
    <property type="match status" value="1"/>
</dbReference>
<proteinExistence type="predicted"/>
<gene>
    <name evidence="1" type="ORF">HHL15_19960</name>
</gene>
<dbReference type="InterPro" id="IPR012902">
    <property type="entry name" value="N_methyl_site"/>
</dbReference>
<protein>
    <submittedName>
        <fullName evidence="1">Prepilin-type N-terminal cleavage/methylation domain-containing protein</fullName>
    </submittedName>
</protein>
<dbReference type="RefSeq" id="WP_169147573.1">
    <property type="nucleotide sequence ID" value="NZ_JABBGA010000021.1"/>
</dbReference>
<dbReference type="Pfam" id="PF07963">
    <property type="entry name" value="N_methyl"/>
    <property type="match status" value="1"/>
</dbReference>
<dbReference type="EMBL" id="JABBGA010000021">
    <property type="protein sequence ID" value="NML28040.1"/>
    <property type="molecule type" value="Genomic_DNA"/>
</dbReference>
<dbReference type="NCBIfam" id="TIGR02532">
    <property type="entry name" value="IV_pilin_GFxxxE"/>
    <property type="match status" value="1"/>
</dbReference>
<keyword evidence="2" id="KW-1185">Reference proteome</keyword>
<evidence type="ECO:0000313" key="2">
    <source>
        <dbReference type="Proteomes" id="UP000580043"/>
    </source>
</evidence>